<evidence type="ECO:0000313" key="1">
    <source>
        <dbReference type="EMBL" id="AFI56249.1"/>
    </source>
</evidence>
<organism evidence="1">
    <name type="scientific">Erwinia amylovora</name>
    <name type="common">Fire blight bacteria</name>
    <dbReference type="NCBI Taxonomy" id="552"/>
    <lineage>
        <taxon>Bacteria</taxon>
        <taxon>Pseudomonadati</taxon>
        <taxon>Pseudomonadota</taxon>
        <taxon>Gammaproteobacteria</taxon>
        <taxon>Enterobacterales</taxon>
        <taxon>Erwiniaceae</taxon>
        <taxon>Erwinia</taxon>
    </lineage>
</organism>
<reference evidence="1" key="1">
    <citation type="journal article" date="2013" name="Res. Microbiol.">
        <title>Deep sequencing revealed genome-wide single-nucleotide polymorphism and plasmid content of Erwinia amylovora strains isolated in Middle Atlas, Morocco.</title>
        <authorList>
            <person name="Hannou N."/>
            <person name="Mondy S."/>
            <person name="Planamente S."/>
            <person name="Moumni M."/>
            <person name="Llop P."/>
            <person name="Lopez M."/>
            <person name="Manceau C."/>
            <person name="Barny M.A."/>
            <person name="Faure D."/>
        </authorList>
    </citation>
    <scope>NUCLEOTIDE SEQUENCE</scope>
    <source>
        <strain evidence="1">CFBP7517</strain>
        <plasmid evidence="1">pEM65</plasmid>
    </source>
</reference>
<proteinExistence type="predicted"/>
<dbReference type="EMBL" id="JQ292796">
    <property type="protein sequence ID" value="AFI56249.1"/>
    <property type="molecule type" value="Genomic_DNA"/>
</dbReference>
<protein>
    <submittedName>
        <fullName evidence="1">Uncharacterized protein</fullName>
    </submittedName>
</protein>
<sequence>MRFSACRYNLTCTYYVFSGAQLAIYQPQRDVNDKPVKGVLLEGE</sequence>
<geneLocation type="plasmid" evidence="1">
    <name>pEM65</name>
</geneLocation>
<name>I1VYK7_ERWAM</name>
<dbReference type="AlphaFoldDB" id="I1VYK7"/>
<accession>I1VYK7</accession>
<keyword evidence="1" id="KW-0614">Plasmid</keyword>